<dbReference type="Gene3D" id="1.10.357.10">
    <property type="entry name" value="Tetracycline Repressor, domain 2"/>
    <property type="match status" value="1"/>
</dbReference>
<dbReference type="RefSeq" id="WP_010594517.1">
    <property type="nucleotide sequence ID" value="NZ_CP023714.1"/>
</dbReference>
<dbReference type="Proteomes" id="UP000042997">
    <property type="component" value="Unassembled WGS sequence"/>
</dbReference>
<sequence length="211" mass="22528">MARSPDRRALIAETTLDLIARDGLRALTHRAVDRALDLPDGSCSYYFRTRSGLIDAAVRRLTERSRAEFAHSGLTRPPAPIDVDAAARAVATVLDHNLSHRRRDLLVRYALATDPTIAAEQRAALATSLFSREAARGLALACEAEDADGAAADLVSLAEGLTADRLLGARSLDGVTAGTEESVALLARPIAVFLRGLRPERDVGTCGCTRT</sequence>
<dbReference type="AlphaFoldDB" id="A0A098BSF8"/>
<dbReference type="KEGG" id="rrz:CS378_19520"/>
<dbReference type="GeneID" id="66834130"/>
<dbReference type="eggNOG" id="COG3226">
    <property type="taxonomic scope" value="Bacteria"/>
</dbReference>
<proteinExistence type="predicted"/>
<keyword evidence="1" id="KW-0238">DNA-binding</keyword>
<dbReference type="InterPro" id="IPR009057">
    <property type="entry name" value="Homeodomain-like_sf"/>
</dbReference>
<evidence type="ECO:0000256" key="1">
    <source>
        <dbReference type="ARBA" id="ARBA00023125"/>
    </source>
</evidence>
<evidence type="ECO:0000313" key="3">
    <source>
        <dbReference type="Proteomes" id="UP000042997"/>
    </source>
</evidence>
<reference evidence="2 3" key="1">
    <citation type="journal article" date="2014" name="Genome Announc.">
        <title>Draft Genome Sequence of Propane- and Butane-Oxidizing Actinobacterium Rhodococcus ruber IEGM 231.</title>
        <authorList>
            <person name="Ivshina I.B."/>
            <person name="Kuyukina M.S."/>
            <person name="Krivoruchko A.V."/>
            <person name="Barbe V."/>
            <person name="Fischer C."/>
        </authorList>
    </citation>
    <scope>NUCLEOTIDE SEQUENCE [LARGE SCALE GENOMIC DNA]</scope>
</reference>
<dbReference type="OrthoDB" id="7506349at2"/>
<name>A0A098BSF8_9NOCA</name>
<dbReference type="SUPFAM" id="SSF46689">
    <property type="entry name" value="Homeodomain-like"/>
    <property type="match status" value="1"/>
</dbReference>
<dbReference type="PROSITE" id="PS50977">
    <property type="entry name" value="HTH_TETR_2"/>
    <property type="match status" value="1"/>
</dbReference>
<dbReference type="GO" id="GO:0003677">
    <property type="term" value="F:DNA binding"/>
    <property type="evidence" value="ECO:0007669"/>
    <property type="project" value="UniProtKB-UniRule"/>
</dbReference>
<organism evidence="2 3">
    <name type="scientific">Rhodococcus ruber</name>
    <dbReference type="NCBI Taxonomy" id="1830"/>
    <lineage>
        <taxon>Bacteria</taxon>
        <taxon>Bacillati</taxon>
        <taxon>Actinomycetota</taxon>
        <taxon>Actinomycetes</taxon>
        <taxon>Mycobacteriales</taxon>
        <taxon>Nocardiaceae</taxon>
        <taxon>Rhodococcus</taxon>
    </lineage>
</organism>
<dbReference type="InterPro" id="IPR001647">
    <property type="entry name" value="HTH_TetR"/>
</dbReference>
<evidence type="ECO:0000313" key="2">
    <source>
        <dbReference type="EMBL" id="CDZ90641.1"/>
    </source>
</evidence>
<dbReference type="EMBL" id="CCSD01000088">
    <property type="protein sequence ID" value="CDZ90641.1"/>
    <property type="molecule type" value="Genomic_DNA"/>
</dbReference>
<accession>A0A098BSF8</accession>
<protein>
    <submittedName>
        <fullName evidence="2">Transcriptional regulator, TetR family</fullName>
    </submittedName>
</protein>
<gene>
    <name evidence="2" type="ORF">RHRU231_740084</name>
</gene>